<sequence>MQHPCEKIVCCLLTRIQGSECAMAPESRFDCGRDKLLSQSECEDRGCCYAPLPDSAGPPWCFYPLNPLKQCQRLQRISIL</sequence>
<reference evidence="4" key="2">
    <citation type="submission" date="2025-09" db="UniProtKB">
        <authorList>
            <consortium name="Ensembl"/>
        </authorList>
    </citation>
    <scope>IDENTIFICATION</scope>
</reference>
<dbReference type="AlphaFoldDB" id="A0A3Q4G932"/>
<dbReference type="OMA" id="RIQGSEC"/>
<comment type="caution">
    <text evidence="2">Lacks conserved residue(s) required for the propagation of feature annotation.</text>
</comment>
<dbReference type="CDD" id="cd00111">
    <property type="entry name" value="Trefoil"/>
    <property type="match status" value="1"/>
</dbReference>
<evidence type="ECO:0000259" key="3">
    <source>
        <dbReference type="PROSITE" id="PS51448"/>
    </source>
</evidence>
<dbReference type="Pfam" id="PF00088">
    <property type="entry name" value="Trefoil"/>
    <property type="match status" value="1"/>
</dbReference>
<dbReference type="PROSITE" id="PS51448">
    <property type="entry name" value="P_TREFOIL_2"/>
    <property type="match status" value="1"/>
</dbReference>
<organism evidence="4 5">
    <name type="scientific">Neolamprologus brichardi</name>
    <name type="common">Fairy cichlid</name>
    <name type="synonym">Lamprologus brichardi</name>
    <dbReference type="NCBI Taxonomy" id="32507"/>
    <lineage>
        <taxon>Eukaryota</taxon>
        <taxon>Metazoa</taxon>
        <taxon>Chordata</taxon>
        <taxon>Craniata</taxon>
        <taxon>Vertebrata</taxon>
        <taxon>Euteleostomi</taxon>
        <taxon>Actinopterygii</taxon>
        <taxon>Neopterygii</taxon>
        <taxon>Teleostei</taxon>
        <taxon>Neoteleostei</taxon>
        <taxon>Acanthomorphata</taxon>
        <taxon>Ovalentaria</taxon>
        <taxon>Cichlomorphae</taxon>
        <taxon>Cichliformes</taxon>
        <taxon>Cichlidae</taxon>
        <taxon>African cichlids</taxon>
        <taxon>Pseudocrenilabrinae</taxon>
        <taxon>Lamprologini</taxon>
        <taxon>Neolamprologus</taxon>
    </lineage>
</organism>
<keyword evidence="5" id="KW-1185">Reference proteome</keyword>
<evidence type="ECO:0000313" key="4">
    <source>
        <dbReference type="Ensembl" id="ENSNBRP00000002818.1"/>
    </source>
</evidence>
<dbReference type="Bgee" id="ENSNBRG00000002281">
    <property type="expression patterns" value="Expressed in testis"/>
</dbReference>
<dbReference type="Gene3D" id="4.10.110.10">
    <property type="entry name" value="Spasmolytic Protein, domain 1"/>
    <property type="match status" value="1"/>
</dbReference>
<evidence type="ECO:0000256" key="1">
    <source>
        <dbReference type="ARBA" id="ARBA00023157"/>
    </source>
</evidence>
<dbReference type="GeneTree" id="ENSGT00940000178444"/>
<accession>A0A3Q4G932</accession>
<dbReference type="STRING" id="32507.ENSNBRP00000002818"/>
<reference evidence="4" key="1">
    <citation type="submission" date="2025-08" db="UniProtKB">
        <authorList>
            <consortium name="Ensembl"/>
        </authorList>
    </citation>
    <scope>IDENTIFICATION</scope>
</reference>
<name>A0A3Q4G932_NEOBR</name>
<dbReference type="InterPro" id="IPR000519">
    <property type="entry name" value="P_trefoil_dom"/>
</dbReference>
<protein>
    <recommendedName>
        <fullName evidence="3">P-type domain-containing protein</fullName>
    </recommendedName>
</protein>
<dbReference type="SMART" id="SM00018">
    <property type="entry name" value="PD"/>
    <property type="match status" value="1"/>
</dbReference>
<dbReference type="Ensembl" id="ENSNBRT00000002923.1">
    <property type="protein sequence ID" value="ENSNBRP00000002818.1"/>
    <property type="gene ID" value="ENSNBRG00000002281.1"/>
</dbReference>
<feature type="domain" description="P-type" evidence="3">
    <location>
        <begin position="19"/>
        <end position="65"/>
    </location>
</feature>
<dbReference type="Proteomes" id="UP000261580">
    <property type="component" value="Unassembled WGS sequence"/>
</dbReference>
<dbReference type="SUPFAM" id="SSF57492">
    <property type="entry name" value="Trefoil"/>
    <property type="match status" value="1"/>
</dbReference>
<proteinExistence type="predicted"/>
<evidence type="ECO:0000256" key="2">
    <source>
        <dbReference type="PROSITE-ProRule" id="PRU00779"/>
    </source>
</evidence>
<evidence type="ECO:0000313" key="5">
    <source>
        <dbReference type="Proteomes" id="UP000261580"/>
    </source>
</evidence>
<keyword evidence="1" id="KW-1015">Disulfide bond</keyword>
<dbReference type="InterPro" id="IPR044913">
    <property type="entry name" value="P_trefoil_dom_sf"/>
</dbReference>